<dbReference type="InterPro" id="IPR050143">
    <property type="entry name" value="TRIM/RBCC"/>
</dbReference>
<dbReference type="PRINTS" id="PR01407">
    <property type="entry name" value="BUTYPHLNCDUF"/>
</dbReference>
<evidence type="ECO:0000259" key="2">
    <source>
        <dbReference type="PROSITE" id="PS50188"/>
    </source>
</evidence>
<keyword evidence="4" id="KW-1185">Reference proteome</keyword>
<feature type="non-terminal residue" evidence="3">
    <location>
        <position position="1"/>
    </location>
</feature>
<dbReference type="InterPro" id="IPR006574">
    <property type="entry name" value="PRY"/>
</dbReference>
<dbReference type="Pfam" id="PF13765">
    <property type="entry name" value="PRY"/>
    <property type="match status" value="1"/>
</dbReference>
<dbReference type="Pfam" id="PF00622">
    <property type="entry name" value="SPRY"/>
    <property type="match status" value="1"/>
</dbReference>
<dbReference type="PROSITE" id="PS50188">
    <property type="entry name" value="B302_SPRY"/>
    <property type="match status" value="1"/>
</dbReference>
<dbReference type="InterPro" id="IPR003879">
    <property type="entry name" value="Butyrophylin_SPRY"/>
</dbReference>
<dbReference type="InterPro" id="IPR043136">
    <property type="entry name" value="B30.2/SPRY_sf"/>
</dbReference>
<feature type="transmembrane region" description="Helical" evidence="1">
    <location>
        <begin position="533"/>
        <end position="552"/>
    </location>
</feature>
<feature type="transmembrane region" description="Helical" evidence="1">
    <location>
        <begin position="595"/>
        <end position="614"/>
    </location>
</feature>
<dbReference type="Proteomes" id="UP000287033">
    <property type="component" value="Unassembled WGS sequence"/>
</dbReference>
<evidence type="ECO:0000313" key="3">
    <source>
        <dbReference type="EMBL" id="GCC18722.1"/>
    </source>
</evidence>
<protein>
    <recommendedName>
        <fullName evidence="2">B30.2/SPRY domain-containing protein</fullName>
    </recommendedName>
</protein>
<name>A0A401RKP9_CHIPU</name>
<feature type="domain" description="B30.2/SPRY" evidence="2">
    <location>
        <begin position="141"/>
        <end position="340"/>
    </location>
</feature>
<evidence type="ECO:0000256" key="1">
    <source>
        <dbReference type="SAM" id="Phobius"/>
    </source>
</evidence>
<dbReference type="SMART" id="SM00589">
    <property type="entry name" value="PRY"/>
    <property type="match status" value="1"/>
</dbReference>
<keyword evidence="1" id="KW-1133">Transmembrane helix</keyword>
<dbReference type="OrthoDB" id="5330228at2759"/>
<dbReference type="InterPro" id="IPR013320">
    <property type="entry name" value="ConA-like_dom_sf"/>
</dbReference>
<dbReference type="PANTHER" id="PTHR24103">
    <property type="entry name" value="E3 UBIQUITIN-PROTEIN LIGASE TRIM"/>
    <property type="match status" value="1"/>
</dbReference>
<comment type="caution">
    <text evidence="3">The sequence shown here is derived from an EMBL/GenBank/DDBJ whole genome shotgun (WGS) entry which is preliminary data.</text>
</comment>
<keyword evidence="1" id="KW-0472">Membrane</keyword>
<dbReference type="InterPro" id="IPR003877">
    <property type="entry name" value="SPRY_dom"/>
</dbReference>
<reference evidence="3 4" key="1">
    <citation type="journal article" date="2018" name="Nat. Ecol. Evol.">
        <title>Shark genomes provide insights into elasmobranch evolution and the origin of vertebrates.</title>
        <authorList>
            <person name="Hara Y"/>
            <person name="Yamaguchi K"/>
            <person name="Onimaru K"/>
            <person name="Kadota M"/>
            <person name="Koyanagi M"/>
            <person name="Keeley SD"/>
            <person name="Tatsumi K"/>
            <person name="Tanaka K"/>
            <person name="Motone F"/>
            <person name="Kageyama Y"/>
            <person name="Nozu R"/>
            <person name="Adachi N"/>
            <person name="Nishimura O"/>
            <person name="Nakagawa R"/>
            <person name="Tanegashima C"/>
            <person name="Kiyatake I"/>
            <person name="Matsumoto R"/>
            <person name="Murakumo K"/>
            <person name="Nishida K"/>
            <person name="Terakita A"/>
            <person name="Kuratani S"/>
            <person name="Sato K"/>
            <person name="Hyodo S Kuraku.S."/>
        </authorList>
    </citation>
    <scope>NUCLEOTIDE SEQUENCE [LARGE SCALE GENOMIC DNA]</scope>
</reference>
<gene>
    <name evidence="3" type="ORF">chiPu_0022126</name>
</gene>
<feature type="transmembrane region" description="Helical" evidence="1">
    <location>
        <begin position="484"/>
        <end position="501"/>
    </location>
</feature>
<dbReference type="Gene3D" id="2.60.120.920">
    <property type="match status" value="1"/>
</dbReference>
<dbReference type="SMART" id="SM00449">
    <property type="entry name" value="SPRY"/>
    <property type="match status" value="1"/>
</dbReference>
<proteinExistence type="predicted"/>
<keyword evidence="1" id="KW-0812">Transmembrane</keyword>
<feature type="transmembrane region" description="Helical" evidence="1">
    <location>
        <begin position="449"/>
        <end position="472"/>
    </location>
</feature>
<feature type="transmembrane region" description="Helical" evidence="1">
    <location>
        <begin position="507"/>
        <end position="526"/>
    </location>
</feature>
<sequence length="622" mass="67262">DALKEFLGKLEENERRLTEVQQEQKGNISRVKETFVTELKHIKQCFAEMGQFMERKERGLVDKLEARSETMTKEMEARLGEIQEALSSVTADIAKRKEEMVEEDDVKFLQGLSSLKLRGLEDDKALEDTSEDPSLEILKGPLQYSVWQDLGKVIKPGLTPLTLDPKTASPWLRLTPDLTGVEWAARRGPVPEDDPRRYNPCPCVLASQGFDSGCHYWEVRVAGRASWTLGVASERGPRRGDILLSPPNGYWAMGLRQGGRYTAYSMPLRELRPTVAGGNQPRVIGVYLDYGGGRLSFYDADGLRPLHTFQGCPFEGRLYPFFSLGHDHAGASPSEPLRLLNPLAAPAPSGGADGEACPCTQCQAGDSATIPGGEGAHLPQCPPPRPGPQAWLCLALLLALGLLAPGCLAESYLACCAMMGLAAWSWCLLDGGESPAVEVCRASCGALAYAGLWCLVLAYAWHLGVCCLALSLGGLMLAHSTRSGLALAPGSMALLGLLGLADLEVWSWWICCGVLGYAGLCLTVVGHRHGAEICWWCCGVHGYLGLSVLLLSTRPLTGLCWVLLGAAGFSLGTTGCFGSRWLWAGMLSYCSAWSLLLPHAQLAAVTLGMAGFVWSNWSHLLR</sequence>
<dbReference type="FunFam" id="2.60.120.920:FF:000004">
    <property type="entry name" value="Butyrophilin subfamily 1 member A1"/>
    <property type="match status" value="1"/>
</dbReference>
<dbReference type="CDD" id="cd13733">
    <property type="entry name" value="SPRY_PRY_C-I_1"/>
    <property type="match status" value="1"/>
</dbReference>
<dbReference type="SUPFAM" id="SSF49899">
    <property type="entry name" value="Concanavalin A-like lectins/glucanases"/>
    <property type="match status" value="1"/>
</dbReference>
<organism evidence="3 4">
    <name type="scientific">Chiloscyllium punctatum</name>
    <name type="common">Brownbanded bambooshark</name>
    <name type="synonym">Hemiscyllium punctatum</name>
    <dbReference type="NCBI Taxonomy" id="137246"/>
    <lineage>
        <taxon>Eukaryota</taxon>
        <taxon>Metazoa</taxon>
        <taxon>Chordata</taxon>
        <taxon>Craniata</taxon>
        <taxon>Vertebrata</taxon>
        <taxon>Chondrichthyes</taxon>
        <taxon>Elasmobranchii</taxon>
        <taxon>Galeomorphii</taxon>
        <taxon>Galeoidea</taxon>
        <taxon>Orectolobiformes</taxon>
        <taxon>Hemiscylliidae</taxon>
        <taxon>Chiloscyllium</taxon>
    </lineage>
</organism>
<dbReference type="STRING" id="137246.A0A401RKP9"/>
<feature type="transmembrane region" description="Helical" evidence="1">
    <location>
        <begin position="558"/>
        <end position="583"/>
    </location>
</feature>
<evidence type="ECO:0000313" key="4">
    <source>
        <dbReference type="Proteomes" id="UP000287033"/>
    </source>
</evidence>
<dbReference type="EMBL" id="BEZZ01006035">
    <property type="protein sequence ID" value="GCC18722.1"/>
    <property type="molecule type" value="Genomic_DNA"/>
</dbReference>
<accession>A0A401RKP9</accession>
<dbReference type="AlphaFoldDB" id="A0A401RKP9"/>
<dbReference type="InterPro" id="IPR001870">
    <property type="entry name" value="B30.2/SPRY"/>
</dbReference>
<dbReference type="OMA" id="PCLACER"/>